<reference evidence="2" key="1">
    <citation type="submission" date="2016-10" db="EMBL/GenBank/DDBJ databases">
        <authorList>
            <person name="Varghese N."/>
            <person name="Submissions S."/>
        </authorList>
    </citation>
    <scope>NUCLEOTIDE SEQUENCE [LARGE SCALE GENOMIC DNA]</scope>
    <source>
        <strain evidence="2">DSM 7481</strain>
    </source>
</reference>
<evidence type="ECO:0000313" key="1">
    <source>
        <dbReference type="EMBL" id="SFE10120.1"/>
    </source>
</evidence>
<dbReference type="InterPro" id="IPR014507">
    <property type="entry name" value="Baseplate_assembly_J_pred"/>
</dbReference>
<proteinExistence type="predicted"/>
<dbReference type="OrthoDB" id="9793802at2"/>
<dbReference type="AlphaFoldDB" id="A0A1I1XX63"/>
<protein>
    <submittedName>
        <fullName evidence="1">Phage-related baseplate assembly protein</fullName>
    </submittedName>
</protein>
<dbReference type="Proteomes" id="UP000199517">
    <property type="component" value="Unassembled WGS sequence"/>
</dbReference>
<evidence type="ECO:0000313" key="2">
    <source>
        <dbReference type="Proteomes" id="UP000199517"/>
    </source>
</evidence>
<gene>
    <name evidence="1" type="ORF">SAMN04489710_11482</name>
</gene>
<name>A0A1I1XX63_9BURK</name>
<accession>A0A1I1XX63</accession>
<dbReference type="RefSeq" id="WP_092955644.1">
    <property type="nucleotide sequence ID" value="NZ_FOMQ01000014.1"/>
</dbReference>
<dbReference type="EMBL" id="FOMQ01000014">
    <property type="protein sequence ID" value="SFE10120.1"/>
    <property type="molecule type" value="Genomic_DNA"/>
</dbReference>
<organism evidence="1 2">
    <name type="scientific">Paracidovorax konjaci</name>
    <dbReference type="NCBI Taxonomy" id="32040"/>
    <lineage>
        <taxon>Bacteria</taxon>
        <taxon>Pseudomonadati</taxon>
        <taxon>Pseudomonadota</taxon>
        <taxon>Betaproteobacteria</taxon>
        <taxon>Burkholderiales</taxon>
        <taxon>Comamonadaceae</taxon>
        <taxon>Paracidovorax</taxon>
    </lineage>
</organism>
<keyword evidence="2" id="KW-1185">Reference proteome</keyword>
<sequence length="283" mass="30021">MIDLQALPAPSVVEALSYEEILAAAKADFAERIRPHLPAVDDILALESDPVVMLLQAHAFRELLIRARINDAARAHLLAFATGGDLDQLAALFGVARMAGEADDRLRERLQRRIAALGAQGTAEHYEYHAMSASPLVRTARASQDEPGSVVLMLWISEQAQAEPARTAVAQAIEARGVRILGVPVDVQVAVPRAIDITARIVRTRSAPADLLPQLRARLAAAVAGIDALAGSVARSYITTVLHVSGVHAVEYPDPTTPAELTPLAVGEFPALGIVQLIDGGMA</sequence>
<dbReference type="STRING" id="32040.SAMN04489710_11482"/>
<dbReference type="PIRSF" id="PIRSF020481">
    <property type="entry name" value="BAP"/>
    <property type="match status" value="1"/>
</dbReference>